<proteinExistence type="inferred from homology"/>
<keyword evidence="6" id="KW-1185">Reference proteome</keyword>
<dbReference type="InterPro" id="IPR036129">
    <property type="entry name" value="Glycerate_kinase_sf"/>
</dbReference>
<keyword evidence="2 4" id="KW-0808">Transferase</keyword>
<gene>
    <name evidence="5" type="ORF">RHODO2019_13785</name>
</gene>
<protein>
    <submittedName>
        <fullName evidence="5">Glycerate kinase</fullName>
    </submittedName>
</protein>
<dbReference type="Pfam" id="PF02595">
    <property type="entry name" value="Gly_kinase"/>
    <property type="match status" value="1"/>
</dbReference>
<dbReference type="SUPFAM" id="SSF110738">
    <property type="entry name" value="Glycerate kinase I"/>
    <property type="match status" value="1"/>
</dbReference>
<dbReference type="PANTHER" id="PTHR21599:SF0">
    <property type="entry name" value="GLYCERATE KINASE"/>
    <property type="match status" value="1"/>
</dbReference>
<dbReference type="GO" id="GO:0016301">
    <property type="term" value="F:kinase activity"/>
    <property type="evidence" value="ECO:0007669"/>
    <property type="project" value="UniProtKB-KW"/>
</dbReference>
<dbReference type="Gene3D" id="3.90.1510.10">
    <property type="entry name" value="Glycerate kinase, domain 2"/>
    <property type="match status" value="1"/>
</dbReference>
<dbReference type="Gene3D" id="3.40.50.10350">
    <property type="entry name" value="Glycerate kinase, domain 1"/>
    <property type="match status" value="1"/>
</dbReference>
<dbReference type="RefSeq" id="WP_265382325.1">
    <property type="nucleotide sequence ID" value="NZ_CP110615.1"/>
</dbReference>
<accession>A0ABY6NZ53</accession>
<dbReference type="InterPro" id="IPR018197">
    <property type="entry name" value="Glycerate_kinase_RE-like"/>
</dbReference>
<evidence type="ECO:0000313" key="6">
    <source>
        <dbReference type="Proteomes" id="UP001164965"/>
    </source>
</evidence>
<reference evidence="5" key="1">
    <citation type="submission" date="2022-10" db="EMBL/GenBank/DDBJ databases">
        <title>Rhodococcus sp.75.</title>
        <authorList>
            <person name="Sun M."/>
        </authorList>
    </citation>
    <scope>NUCLEOTIDE SEQUENCE</scope>
    <source>
        <strain evidence="5">75</strain>
    </source>
</reference>
<organism evidence="5 6">
    <name type="scientific">Rhodococcus antarcticus</name>
    <dbReference type="NCBI Taxonomy" id="2987751"/>
    <lineage>
        <taxon>Bacteria</taxon>
        <taxon>Bacillati</taxon>
        <taxon>Actinomycetota</taxon>
        <taxon>Actinomycetes</taxon>
        <taxon>Mycobacteriales</taxon>
        <taxon>Nocardiaceae</taxon>
        <taxon>Rhodococcus</taxon>
    </lineage>
</organism>
<evidence type="ECO:0000313" key="5">
    <source>
        <dbReference type="EMBL" id="UZJ24218.1"/>
    </source>
</evidence>
<dbReference type="PANTHER" id="PTHR21599">
    <property type="entry name" value="GLYCERATE KINASE"/>
    <property type="match status" value="1"/>
</dbReference>
<evidence type="ECO:0000256" key="4">
    <source>
        <dbReference type="PIRNR" id="PIRNR006078"/>
    </source>
</evidence>
<dbReference type="Proteomes" id="UP001164965">
    <property type="component" value="Chromosome"/>
</dbReference>
<evidence type="ECO:0000256" key="1">
    <source>
        <dbReference type="ARBA" id="ARBA00006284"/>
    </source>
</evidence>
<dbReference type="EMBL" id="CP110615">
    <property type="protein sequence ID" value="UZJ24218.1"/>
    <property type="molecule type" value="Genomic_DNA"/>
</dbReference>
<name>A0ABY6NZ53_9NOCA</name>
<dbReference type="PIRSF" id="PIRSF006078">
    <property type="entry name" value="GlxK"/>
    <property type="match status" value="1"/>
</dbReference>
<dbReference type="InterPro" id="IPR004381">
    <property type="entry name" value="Glycerate_kinase"/>
</dbReference>
<comment type="similarity">
    <text evidence="1 4">Belongs to the glycerate kinase type-1 family.</text>
</comment>
<dbReference type="NCBIfam" id="TIGR00045">
    <property type="entry name" value="glycerate kinase"/>
    <property type="match status" value="1"/>
</dbReference>
<evidence type="ECO:0000256" key="3">
    <source>
        <dbReference type="ARBA" id="ARBA00022777"/>
    </source>
</evidence>
<dbReference type="InterPro" id="IPR018193">
    <property type="entry name" value="Glyc_kinase_flavodox-like_fold"/>
</dbReference>
<evidence type="ECO:0000256" key="2">
    <source>
        <dbReference type="ARBA" id="ARBA00022679"/>
    </source>
</evidence>
<keyword evidence="3 4" id="KW-0418">Kinase</keyword>
<sequence>MVHVLVASDKFKGSLTAAQVGEALTAGIRRVRPDVTVTVAPVADGGDGTLAAALAAGYDEVVVTAAGPTGRARSTRFARSGELAVVELAEVCGLDLLRGAPLAPMTATSRGVGEVLAEAVAQGCRRVVLGIGGSASTDGGAGMLAALGARLLDARGTALADGGAALAGLHTLQVDRLTEGLAGIEVTVACDVTNPLLGPSGAAATYGPQKGADAGQVRTLDSALAHWADVVATTTGTDARTSPGAGAAGGVGFAALALLGASMRPGIEVVLELVGFDAALRGTDLVITGEGSLDEQTLHGKAPIGVARVAGAAGIPVVAVCGRSVLTDAALRAAGITRTYRLTDLEPDVDRCIAGAGPLLEVLGERIAADELPS</sequence>